<feature type="region of interest" description="Disordered" evidence="1">
    <location>
        <begin position="82"/>
        <end position="102"/>
    </location>
</feature>
<sequence>MQVRDGTVIWSASDLAVASECEFGFLRRLDVKAGRRDDPRFERDAMLERAADLGDVHERRLLDAYKDQFGDGVVEIARPANTSQAIADAPSDKLPDRTTKIR</sequence>
<proteinExistence type="predicted"/>
<protein>
    <submittedName>
        <fullName evidence="2">Uncharacterized protein</fullName>
    </submittedName>
</protein>
<dbReference type="RefSeq" id="WP_301140895.1">
    <property type="nucleotide sequence ID" value="NZ_JAUHQA010000001.1"/>
</dbReference>
<dbReference type="EMBL" id="JAUHQA010000001">
    <property type="protein sequence ID" value="MDN4479705.1"/>
    <property type="molecule type" value="Genomic_DNA"/>
</dbReference>
<keyword evidence="3" id="KW-1185">Reference proteome</keyword>
<gene>
    <name evidence="2" type="ORF">QQX02_02030</name>
</gene>
<dbReference type="Proteomes" id="UP001172708">
    <property type="component" value="Unassembled WGS sequence"/>
</dbReference>
<comment type="caution">
    <text evidence="2">The sequence shown here is derived from an EMBL/GenBank/DDBJ whole genome shotgun (WGS) entry which is preliminary data.</text>
</comment>
<name>A0ABT8GE49_9MICO</name>
<evidence type="ECO:0000256" key="1">
    <source>
        <dbReference type="SAM" id="MobiDB-lite"/>
    </source>
</evidence>
<reference evidence="2" key="1">
    <citation type="submission" date="2023-06" db="EMBL/GenBank/DDBJ databases">
        <title>Egi l300058.</title>
        <authorList>
            <person name="Gao L."/>
            <person name="Fang B.-Z."/>
            <person name="Li W.-J."/>
        </authorList>
    </citation>
    <scope>NUCLEOTIDE SEQUENCE</scope>
    <source>
        <strain evidence="2">EGI L300058</strain>
    </source>
</reference>
<accession>A0ABT8GE49</accession>
<organism evidence="2 3">
    <name type="scientific">Demequina muriae</name>
    <dbReference type="NCBI Taxonomy" id="3051664"/>
    <lineage>
        <taxon>Bacteria</taxon>
        <taxon>Bacillati</taxon>
        <taxon>Actinomycetota</taxon>
        <taxon>Actinomycetes</taxon>
        <taxon>Micrococcales</taxon>
        <taxon>Demequinaceae</taxon>
        <taxon>Demequina</taxon>
    </lineage>
</organism>
<feature type="compositionally biased region" description="Basic and acidic residues" evidence="1">
    <location>
        <begin position="90"/>
        <end position="102"/>
    </location>
</feature>
<evidence type="ECO:0000313" key="2">
    <source>
        <dbReference type="EMBL" id="MDN4479705.1"/>
    </source>
</evidence>
<evidence type="ECO:0000313" key="3">
    <source>
        <dbReference type="Proteomes" id="UP001172708"/>
    </source>
</evidence>